<evidence type="ECO:0000256" key="4">
    <source>
        <dbReference type="ARBA" id="ARBA00022679"/>
    </source>
</evidence>
<reference evidence="11 12" key="1">
    <citation type="journal article" date="2017" name="ISME J.">
        <title>Energy and carbon metabolisms in a deep terrestrial subsurface fluid microbial community.</title>
        <authorList>
            <person name="Momper L."/>
            <person name="Jungbluth S.P."/>
            <person name="Lee M.D."/>
            <person name="Amend J.P."/>
        </authorList>
    </citation>
    <scope>NUCLEOTIDE SEQUENCE [LARGE SCALE GENOMIC DNA]</scope>
    <source>
        <strain evidence="11">SURF_5</strain>
    </source>
</reference>
<sequence length="501" mass="55416">MRKPIELSFHSISRPILHLNASVIPCLIQDVKEREFMISTAIAEDQKKTKAHLVSELKSLRARIVSLEELLQQRAKKQEPAILSESPPAVVETSYLEGALAVAQNRAFSTAAKDICRTCKNFLGASLVDILLARKEKFGKLCFFGAAGRARGPIHSLTVQGLCKKVVRSGHYIRMNSFVYAGRPHTGSGHIRIKNVLLMPVRLHSQTAGILYLANKAGGFTEVDAKSASVFAAYVSAALHQEQLRETVEKTRSRYSRLSKKLRLKIDEEREQLRQAENLVEMGRMLSTVAHEIRNILQIIRMSCDALRPKVASYTDQLQLLDEITYAVGILNTLGSELLDYGKHINLNKEPCAIREVVENALATMGTKLQLFDLRLNLKNGNDTICIDRQKITRVLMNLVSNAIEAMPAGGTLTISSGISKARRSRTVSFSIADSGCGIPKRDIDRIQLPFVTTKEYGAGLGIPICKRIVEAHSGKILITSKRRKGTTIKILLPLEASESA</sequence>
<evidence type="ECO:0000256" key="9">
    <source>
        <dbReference type="SAM" id="Coils"/>
    </source>
</evidence>
<dbReference type="InterPro" id="IPR004358">
    <property type="entry name" value="Sig_transdc_His_kin-like_C"/>
</dbReference>
<dbReference type="EC" id="2.7.13.3" evidence="2"/>
<evidence type="ECO:0000256" key="3">
    <source>
        <dbReference type="ARBA" id="ARBA00022553"/>
    </source>
</evidence>
<dbReference type="SMART" id="SM00065">
    <property type="entry name" value="GAF"/>
    <property type="match status" value="1"/>
</dbReference>
<dbReference type="Gene3D" id="3.30.450.40">
    <property type="match status" value="1"/>
</dbReference>
<feature type="coiled-coil region" evidence="9">
    <location>
        <begin position="43"/>
        <end position="77"/>
    </location>
</feature>
<dbReference type="AlphaFoldDB" id="A0A3A4NLK6"/>
<comment type="caution">
    <text evidence="11">The sequence shown here is derived from an EMBL/GenBank/DDBJ whole genome shotgun (WGS) entry which is preliminary data.</text>
</comment>
<dbReference type="EMBL" id="QZKU01000067">
    <property type="protein sequence ID" value="RJP21538.1"/>
    <property type="molecule type" value="Genomic_DNA"/>
</dbReference>
<dbReference type="GO" id="GO:0000155">
    <property type="term" value="F:phosphorelay sensor kinase activity"/>
    <property type="evidence" value="ECO:0007669"/>
    <property type="project" value="InterPro"/>
</dbReference>
<gene>
    <name evidence="11" type="ORF">C4520_09620</name>
</gene>
<dbReference type="CDD" id="cd00082">
    <property type="entry name" value="HisKA"/>
    <property type="match status" value="1"/>
</dbReference>
<dbReference type="InterPro" id="IPR003018">
    <property type="entry name" value="GAF"/>
</dbReference>
<evidence type="ECO:0000313" key="12">
    <source>
        <dbReference type="Proteomes" id="UP000265882"/>
    </source>
</evidence>
<name>A0A3A4NLK6_ABYX5</name>
<comment type="catalytic activity">
    <reaction evidence="1">
        <text>ATP + protein L-histidine = ADP + protein N-phospho-L-histidine.</text>
        <dbReference type="EC" id="2.7.13.3"/>
    </reaction>
</comment>
<feature type="domain" description="Histidine kinase" evidence="10">
    <location>
        <begin position="288"/>
        <end position="497"/>
    </location>
</feature>
<evidence type="ECO:0000256" key="5">
    <source>
        <dbReference type="ARBA" id="ARBA00022741"/>
    </source>
</evidence>
<dbReference type="InterPro" id="IPR003594">
    <property type="entry name" value="HATPase_dom"/>
</dbReference>
<dbReference type="Gene3D" id="1.10.287.130">
    <property type="match status" value="1"/>
</dbReference>
<keyword evidence="4" id="KW-0808">Transferase</keyword>
<dbReference type="Pfam" id="PF00512">
    <property type="entry name" value="HisKA"/>
    <property type="match status" value="1"/>
</dbReference>
<dbReference type="Pfam" id="PF13185">
    <property type="entry name" value="GAF_2"/>
    <property type="match status" value="1"/>
</dbReference>
<dbReference type="InterPro" id="IPR036890">
    <property type="entry name" value="HATPase_C_sf"/>
</dbReference>
<dbReference type="InterPro" id="IPR036097">
    <property type="entry name" value="HisK_dim/P_sf"/>
</dbReference>
<keyword evidence="8" id="KW-0902">Two-component regulatory system</keyword>
<dbReference type="SMART" id="SM00388">
    <property type="entry name" value="HisKA"/>
    <property type="match status" value="1"/>
</dbReference>
<organism evidence="11 12">
    <name type="scientific">Abyssobacteria bacterium (strain SURF_5)</name>
    <dbReference type="NCBI Taxonomy" id="2093360"/>
    <lineage>
        <taxon>Bacteria</taxon>
        <taxon>Pseudomonadati</taxon>
        <taxon>Candidatus Hydrogenedentota</taxon>
        <taxon>Candidatus Abyssobacteria</taxon>
    </lineage>
</organism>
<protein>
    <recommendedName>
        <fullName evidence="2">histidine kinase</fullName>
        <ecNumber evidence="2">2.7.13.3</ecNumber>
    </recommendedName>
</protein>
<dbReference type="InterPro" id="IPR029016">
    <property type="entry name" value="GAF-like_dom_sf"/>
</dbReference>
<evidence type="ECO:0000256" key="2">
    <source>
        <dbReference type="ARBA" id="ARBA00012438"/>
    </source>
</evidence>
<dbReference type="InterPro" id="IPR003661">
    <property type="entry name" value="HisK_dim/P_dom"/>
</dbReference>
<dbReference type="SUPFAM" id="SSF47384">
    <property type="entry name" value="Homodimeric domain of signal transducing histidine kinase"/>
    <property type="match status" value="1"/>
</dbReference>
<dbReference type="PRINTS" id="PR00344">
    <property type="entry name" value="BCTRLSENSOR"/>
</dbReference>
<dbReference type="Gene3D" id="3.30.565.10">
    <property type="entry name" value="Histidine kinase-like ATPase, C-terminal domain"/>
    <property type="match status" value="1"/>
</dbReference>
<evidence type="ECO:0000256" key="1">
    <source>
        <dbReference type="ARBA" id="ARBA00000085"/>
    </source>
</evidence>
<proteinExistence type="predicted"/>
<keyword evidence="5" id="KW-0547">Nucleotide-binding</keyword>
<dbReference type="Pfam" id="PF02518">
    <property type="entry name" value="HATPase_c"/>
    <property type="match status" value="1"/>
</dbReference>
<dbReference type="SMART" id="SM00387">
    <property type="entry name" value="HATPase_c"/>
    <property type="match status" value="1"/>
</dbReference>
<dbReference type="SUPFAM" id="SSF55781">
    <property type="entry name" value="GAF domain-like"/>
    <property type="match status" value="1"/>
</dbReference>
<keyword evidence="3" id="KW-0597">Phosphoprotein</keyword>
<dbReference type="SUPFAM" id="SSF55874">
    <property type="entry name" value="ATPase domain of HSP90 chaperone/DNA topoisomerase II/histidine kinase"/>
    <property type="match status" value="1"/>
</dbReference>
<keyword evidence="6" id="KW-0418">Kinase</keyword>
<dbReference type="PANTHER" id="PTHR43065:SF10">
    <property type="entry name" value="PEROXIDE STRESS-ACTIVATED HISTIDINE KINASE MAK3"/>
    <property type="match status" value="1"/>
</dbReference>
<dbReference type="Proteomes" id="UP000265882">
    <property type="component" value="Unassembled WGS sequence"/>
</dbReference>
<dbReference type="PANTHER" id="PTHR43065">
    <property type="entry name" value="SENSOR HISTIDINE KINASE"/>
    <property type="match status" value="1"/>
</dbReference>
<dbReference type="InterPro" id="IPR005467">
    <property type="entry name" value="His_kinase_dom"/>
</dbReference>
<evidence type="ECO:0000256" key="8">
    <source>
        <dbReference type="ARBA" id="ARBA00023012"/>
    </source>
</evidence>
<evidence type="ECO:0000256" key="6">
    <source>
        <dbReference type="ARBA" id="ARBA00022777"/>
    </source>
</evidence>
<dbReference type="PROSITE" id="PS50109">
    <property type="entry name" value="HIS_KIN"/>
    <property type="match status" value="1"/>
</dbReference>
<keyword evidence="7" id="KW-0067">ATP-binding</keyword>
<evidence type="ECO:0000313" key="11">
    <source>
        <dbReference type="EMBL" id="RJP21538.1"/>
    </source>
</evidence>
<keyword evidence="9" id="KW-0175">Coiled coil</keyword>
<evidence type="ECO:0000259" key="10">
    <source>
        <dbReference type="PROSITE" id="PS50109"/>
    </source>
</evidence>
<evidence type="ECO:0000256" key="7">
    <source>
        <dbReference type="ARBA" id="ARBA00022840"/>
    </source>
</evidence>
<feature type="coiled-coil region" evidence="9">
    <location>
        <begin position="241"/>
        <end position="279"/>
    </location>
</feature>
<dbReference type="GO" id="GO:0005524">
    <property type="term" value="F:ATP binding"/>
    <property type="evidence" value="ECO:0007669"/>
    <property type="project" value="UniProtKB-KW"/>
</dbReference>
<accession>A0A3A4NLK6</accession>